<dbReference type="EMBL" id="ML991773">
    <property type="protein sequence ID" value="KAF2239139.1"/>
    <property type="molecule type" value="Genomic_DNA"/>
</dbReference>
<dbReference type="PANTHER" id="PTHR13126">
    <property type="entry name" value="CHAPERONE ATP11"/>
    <property type="match status" value="1"/>
</dbReference>
<comment type="similarity">
    <text evidence="2">Belongs to the ATP11 family.</text>
</comment>
<comment type="subcellular location">
    <subcellularLocation>
        <location evidence="1">Mitochondrion</location>
    </subcellularLocation>
</comment>
<feature type="compositionally biased region" description="Low complexity" evidence="5">
    <location>
        <begin position="114"/>
        <end position="132"/>
    </location>
</feature>
<gene>
    <name evidence="6" type="ORF">EV356DRAFT_528430</name>
</gene>
<dbReference type="GO" id="GO:0005739">
    <property type="term" value="C:mitochondrion"/>
    <property type="evidence" value="ECO:0007669"/>
    <property type="project" value="UniProtKB-SubCell"/>
</dbReference>
<accession>A0A6A6HMR0</accession>
<keyword evidence="3" id="KW-0809">Transit peptide</keyword>
<proteinExistence type="inferred from homology"/>
<keyword evidence="7" id="KW-1185">Reference proteome</keyword>
<dbReference type="Proteomes" id="UP000800092">
    <property type="component" value="Unassembled WGS sequence"/>
</dbReference>
<protein>
    <submittedName>
        <fullName evidence="6">ATP11-domain-containing protein</fullName>
    </submittedName>
</protein>
<evidence type="ECO:0000256" key="3">
    <source>
        <dbReference type="ARBA" id="ARBA00022946"/>
    </source>
</evidence>
<organism evidence="6 7">
    <name type="scientific">Viridothelium virens</name>
    <name type="common">Speckled blister lichen</name>
    <name type="synonym">Trypethelium virens</name>
    <dbReference type="NCBI Taxonomy" id="1048519"/>
    <lineage>
        <taxon>Eukaryota</taxon>
        <taxon>Fungi</taxon>
        <taxon>Dikarya</taxon>
        <taxon>Ascomycota</taxon>
        <taxon>Pezizomycotina</taxon>
        <taxon>Dothideomycetes</taxon>
        <taxon>Dothideomycetes incertae sedis</taxon>
        <taxon>Trypetheliales</taxon>
        <taxon>Trypetheliaceae</taxon>
        <taxon>Viridothelium</taxon>
    </lineage>
</organism>
<evidence type="ECO:0000256" key="5">
    <source>
        <dbReference type="SAM" id="MobiDB-lite"/>
    </source>
</evidence>
<evidence type="ECO:0000256" key="4">
    <source>
        <dbReference type="ARBA" id="ARBA00023128"/>
    </source>
</evidence>
<dbReference type="GO" id="GO:0033615">
    <property type="term" value="P:mitochondrial proton-transporting ATP synthase complex assembly"/>
    <property type="evidence" value="ECO:0007669"/>
    <property type="project" value="TreeGrafter"/>
</dbReference>
<evidence type="ECO:0000256" key="2">
    <source>
        <dbReference type="ARBA" id="ARBA00009116"/>
    </source>
</evidence>
<sequence length="341" mass="37506">MATHISLSIRHVTARSTPPLRSFQRRWAQVHDVRFLATHVSKDRILDKYKDKLDRKAAEEGHGSIDSLKNAYKDKIANLRKKAAVLGATAPLNPDHPAPKLIQGQPPPPPPQPVNESPSSPTSASPSTNPPAGVKTLSSFIDVEKTRALPAKEIETIWRLRHASNPASLCATIPLSTYEAIARTARKHPQFILPLPRSEGEGEGSEAAVTGEGISQGQGQGQGGAEIHFLQWTWPSEKTSTVLFTHLAEFKLRGEFSQPHTTVTHHLDLAAEKGVVLLEGKVVDGRGVSVGEARWLLMCLQKFYGQAAEATPRRRLMERFSEGDTERFRVEELLEEAEKIG</sequence>
<name>A0A6A6HMR0_VIRVR</name>
<reference evidence="6" key="1">
    <citation type="journal article" date="2020" name="Stud. Mycol.">
        <title>101 Dothideomycetes genomes: a test case for predicting lifestyles and emergence of pathogens.</title>
        <authorList>
            <person name="Haridas S."/>
            <person name="Albert R."/>
            <person name="Binder M."/>
            <person name="Bloem J."/>
            <person name="Labutti K."/>
            <person name="Salamov A."/>
            <person name="Andreopoulos B."/>
            <person name="Baker S."/>
            <person name="Barry K."/>
            <person name="Bills G."/>
            <person name="Bluhm B."/>
            <person name="Cannon C."/>
            <person name="Castanera R."/>
            <person name="Culley D."/>
            <person name="Daum C."/>
            <person name="Ezra D."/>
            <person name="Gonzalez J."/>
            <person name="Henrissat B."/>
            <person name="Kuo A."/>
            <person name="Liang C."/>
            <person name="Lipzen A."/>
            <person name="Lutzoni F."/>
            <person name="Magnuson J."/>
            <person name="Mondo S."/>
            <person name="Nolan M."/>
            <person name="Ohm R."/>
            <person name="Pangilinan J."/>
            <person name="Park H.-J."/>
            <person name="Ramirez L."/>
            <person name="Alfaro M."/>
            <person name="Sun H."/>
            <person name="Tritt A."/>
            <person name="Yoshinaga Y."/>
            <person name="Zwiers L.-H."/>
            <person name="Turgeon B."/>
            <person name="Goodwin S."/>
            <person name="Spatafora J."/>
            <person name="Crous P."/>
            <person name="Grigoriev I."/>
        </authorList>
    </citation>
    <scope>NUCLEOTIDE SEQUENCE</scope>
    <source>
        <strain evidence="6">Tuck. ex Michener</strain>
    </source>
</reference>
<feature type="region of interest" description="Disordered" evidence="5">
    <location>
        <begin position="89"/>
        <end position="135"/>
    </location>
</feature>
<keyword evidence="4" id="KW-0496">Mitochondrion</keyword>
<dbReference type="OrthoDB" id="16535at2759"/>
<dbReference type="Pfam" id="PF06644">
    <property type="entry name" value="ATP11"/>
    <property type="match status" value="1"/>
</dbReference>
<evidence type="ECO:0000256" key="1">
    <source>
        <dbReference type="ARBA" id="ARBA00004173"/>
    </source>
</evidence>
<dbReference type="PANTHER" id="PTHR13126:SF0">
    <property type="entry name" value="ATP SYNTHASE MITOCHONDRIAL F1 COMPLEX ASSEMBLY FACTOR 1"/>
    <property type="match status" value="1"/>
</dbReference>
<dbReference type="InterPro" id="IPR010591">
    <property type="entry name" value="ATP11"/>
</dbReference>
<dbReference type="AlphaFoldDB" id="A0A6A6HMR0"/>
<evidence type="ECO:0000313" key="7">
    <source>
        <dbReference type="Proteomes" id="UP000800092"/>
    </source>
</evidence>
<evidence type="ECO:0000313" key="6">
    <source>
        <dbReference type="EMBL" id="KAF2239139.1"/>
    </source>
</evidence>